<dbReference type="CDD" id="cd03411">
    <property type="entry name" value="Ferrochelatase_N"/>
    <property type="match status" value="1"/>
</dbReference>
<protein>
    <recommendedName>
        <fullName evidence="7">Ferrochelatase</fullName>
        <ecNumber evidence="7">4.98.1.1</ecNumber>
    </recommendedName>
    <alternativeName>
        <fullName evidence="7">Heme synthase</fullName>
    </alternativeName>
    <alternativeName>
        <fullName evidence="7">Protoheme ferro-lyase</fullName>
    </alternativeName>
</protein>
<evidence type="ECO:0000256" key="8">
    <source>
        <dbReference type="RuleBase" id="RU004185"/>
    </source>
</evidence>
<dbReference type="Proteomes" id="UP000396862">
    <property type="component" value="Unassembled WGS sequence"/>
</dbReference>
<dbReference type="CDD" id="cd00419">
    <property type="entry name" value="Ferrochelatase_C"/>
    <property type="match status" value="1"/>
</dbReference>
<dbReference type="AlphaFoldDB" id="A0A2P8CDX1"/>
<reference evidence="9 12" key="2">
    <citation type="submission" date="2019-10" db="EMBL/GenBank/DDBJ databases">
        <title>Prolixibacter strains distinguished by the presence of nitrate reductase genes were adept at nitrate-dependent anaerobic corrosion of metallic iron and carbon steel.</title>
        <authorList>
            <person name="Iino T."/>
            <person name="Shono N."/>
            <person name="Ito K."/>
            <person name="Nakamura R."/>
            <person name="Sueoka K."/>
            <person name="Harayama S."/>
            <person name="Ohkuma M."/>
        </authorList>
    </citation>
    <scope>NUCLEOTIDE SEQUENCE [LARGE SCALE GENOMIC DNA]</scope>
    <source>
        <strain evidence="9 12">MIC1-1</strain>
    </source>
</reference>
<comment type="function">
    <text evidence="7">Catalyzes the ferrous insertion into protoporphyrin IX.</text>
</comment>
<dbReference type="InterPro" id="IPR001015">
    <property type="entry name" value="Ferrochelatase"/>
</dbReference>
<dbReference type="InterPro" id="IPR033659">
    <property type="entry name" value="Ferrochelatase_N"/>
</dbReference>
<keyword evidence="5 7" id="KW-0627">Porphyrin biosynthesis</keyword>
<dbReference type="InterPro" id="IPR033644">
    <property type="entry name" value="Ferrochelatase_C"/>
</dbReference>
<evidence type="ECO:0000256" key="4">
    <source>
        <dbReference type="ARBA" id="ARBA00023239"/>
    </source>
</evidence>
<dbReference type="EMBL" id="BLAU01000001">
    <property type="protein sequence ID" value="GET21942.1"/>
    <property type="molecule type" value="Genomic_DNA"/>
</dbReference>
<dbReference type="OrthoDB" id="9809741at2"/>
<comment type="subcellular location">
    <subcellularLocation>
        <location evidence="7">Cytoplasm</location>
    </subcellularLocation>
</comment>
<evidence type="ECO:0000256" key="6">
    <source>
        <dbReference type="ARBA" id="ARBA00024536"/>
    </source>
</evidence>
<evidence type="ECO:0000256" key="3">
    <source>
        <dbReference type="ARBA" id="ARBA00023133"/>
    </source>
</evidence>
<dbReference type="EC" id="4.98.1.1" evidence="7"/>
<evidence type="ECO:0000256" key="5">
    <source>
        <dbReference type="ARBA" id="ARBA00023244"/>
    </source>
</evidence>
<sequence length="339" mass="38547">MAVKKTAVLLMNVGTPDEPKVSSVRRYLFQFLNDQRVIDIPWLLQKILVNLIIVPFRAPKSTKLYQQLWTKEGSPLVVFANSVQEKLEERLPKGDKVFVAMRYGNPSLKVALKQIKEGGFERIILLPLFPQYASSSTGTAVEAFWSAVRKWNVIPDVQVISQFYDRPDFIKAFAERIREQKPEEYDHVIFSYHGLPLRHLDKSHPGISNTTCTCHEGMPAHGTFCYKAACYATSRKLADELGLKPGDYTVSFQSRLSDKWIKPFTDKLLEEQAKQGVKKLLVAAPSFVADCLETRVEIGIDYKRFFTGNGGETLTMVESLNDHPLWIDALEAMVKEKMN</sequence>
<organism evidence="10 11">
    <name type="scientific">Prolixibacter denitrificans</name>
    <dbReference type="NCBI Taxonomy" id="1541063"/>
    <lineage>
        <taxon>Bacteria</taxon>
        <taxon>Pseudomonadati</taxon>
        <taxon>Bacteroidota</taxon>
        <taxon>Bacteroidia</taxon>
        <taxon>Marinilabiliales</taxon>
        <taxon>Prolixibacteraceae</taxon>
        <taxon>Prolixibacter</taxon>
    </lineage>
</organism>
<comment type="catalytic activity">
    <reaction evidence="7">
        <text>heme b + 2 H(+) = protoporphyrin IX + Fe(2+)</text>
        <dbReference type="Rhea" id="RHEA:22584"/>
        <dbReference type="ChEBI" id="CHEBI:15378"/>
        <dbReference type="ChEBI" id="CHEBI:29033"/>
        <dbReference type="ChEBI" id="CHEBI:57306"/>
        <dbReference type="ChEBI" id="CHEBI:60344"/>
        <dbReference type="EC" id="4.98.1.1"/>
    </reaction>
</comment>
<dbReference type="Proteomes" id="UP000240621">
    <property type="component" value="Unassembled WGS sequence"/>
</dbReference>
<proteinExistence type="inferred from homology"/>
<evidence type="ECO:0000313" key="11">
    <source>
        <dbReference type="Proteomes" id="UP000240621"/>
    </source>
</evidence>
<dbReference type="PANTHER" id="PTHR11108:SF1">
    <property type="entry name" value="FERROCHELATASE, MITOCHONDRIAL"/>
    <property type="match status" value="1"/>
</dbReference>
<gene>
    <name evidence="7 9" type="primary">hemH</name>
    <name evidence="10" type="ORF">CLV93_104105</name>
    <name evidence="9" type="ORF">JCM18694_21880</name>
</gene>
<comment type="catalytic activity">
    <reaction evidence="6">
        <text>Fe-coproporphyrin III + 2 H(+) = coproporphyrin III + Fe(2+)</text>
        <dbReference type="Rhea" id="RHEA:49572"/>
        <dbReference type="ChEBI" id="CHEBI:15378"/>
        <dbReference type="ChEBI" id="CHEBI:29033"/>
        <dbReference type="ChEBI" id="CHEBI:68438"/>
        <dbReference type="ChEBI" id="CHEBI:131725"/>
        <dbReference type="EC" id="4.99.1.9"/>
    </reaction>
    <physiologicalReaction direction="right-to-left" evidence="6">
        <dbReference type="Rhea" id="RHEA:49574"/>
    </physiologicalReaction>
</comment>
<evidence type="ECO:0000313" key="9">
    <source>
        <dbReference type="EMBL" id="GET21942.1"/>
    </source>
</evidence>
<evidence type="ECO:0000313" key="12">
    <source>
        <dbReference type="Proteomes" id="UP000396862"/>
    </source>
</evidence>
<dbReference type="GO" id="GO:0006783">
    <property type="term" value="P:heme biosynthetic process"/>
    <property type="evidence" value="ECO:0007669"/>
    <property type="project" value="UniProtKB-UniRule"/>
</dbReference>
<dbReference type="SUPFAM" id="SSF53800">
    <property type="entry name" value="Chelatase"/>
    <property type="match status" value="1"/>
</dbReference>
<keyword evidence="7" id="KW-0963">Cytoplasm</keyword>
<dbReference type="Pfam" id="PF00762">
    <property type="entry name" value="Ferrochelatase"/>
    <property type="match status" value="1"/>
</dbReference>
<dbReference type="GO" id="GO:0046872">
    <property type="term" value="F:metal ion binding"/>
    <property type="evidence" value="ECO:0007669"/>
    <property type="project" value="UniProtKB-KW"/>
</dbReference>
<reference evidence="10 11" key="1">
    <citation type="submission" date="2018-03" db="EMBL/GenBank/DDBJ databases">
        <title>Genomic Encyclopedia of Archaeal and Bacterial Type Strains, Phase II (KMG-II): from individual species to whole genera.</title>
        <authorList>
            <person name="Goeker M."/>
        </authorList>
    </citation>
    <scope>NUCLEOTIDE SEQUENCE [LARGE SCALE GENOMIC DNA]</scope>
    <source>
        <strain evidence="10 11">DSM 27267</strain>
    </source>
</reference>
<keyword evidence="7" id="KW-0479">Metal-binding</keyword>
<comment type="pathway">
    <text evidence="7">Porphyrin-containing compound metabolism; protoheme biosynthesis; protoheme from protoporphyrin-IX: step 1/1.</text>
</comment>
<keyword evidence="12" id="KW-1185">Reference proteome</keyword>
<keyword evidence="2 7" id="KW-0408">Iron</keyword>
<dbReference type="RefSeq" id="WP_106541978.1">
    <property type="nucleotide sequence ID" value="NZ_BLAU01000001.1"/>
</dbReference>
<evidence type="ECO:0000256" key="2">
    <source>
        <dbReference type="ARBA" id="ARBA00023004"/>
    </source>
</evidence>
<dbReference type="GO" id="GO:0004325">
    <property type="term" value="F:ferrochelatase activity"/>
    <property type="evidence" value="ECO:0007669"/>
    <property type="project" value="UniProtKB-UniRule"/>
</dbReference>
<evidence type="ECO:0000256" key="7">
    <source>
        <dbReference type="HAMAP-Rule" id="MF_00323"/>
    </source>
</evidence>
<dbReference type="Gene3D" id="3.40.50.1400">
    <property type="match status" value="2"/>
</dbReference>
<feature type="binding site" evidence="7">
    <location>
        <position position="293"/>
    </location>
    <ligand>
        <name>Fe(2+)</name>
        <dbReference type="ChEBI" id="CHEBI:29033"/>
    </ligand>
</feature>
<dbReference type="GO" id="GO:0005737">
    <property type="term" value="C:cytoplasm"/>
    <property type="evidence" value="ECO:0007669"/>
    <property type="project" value="UniProtKB-SubCell"/>
</dbReference>
<dbReference type="UniPathway" id="UPA00252">
    <property type="reaction ID" value="UER00325"/>
</dbReference>
<dbReference type="HAMAP" id="MF_00323">
    <property type="entry name" value="Ferrochelatase"/>
    <property type="match status" value="1"/>
</dbReference>
<evidence type="ECO:0000313" key="10">
    <source>
        <dbReference type="EMBL" id="PSK83175.1"/>
    </source>
</evidence>
<keyword evidence="3 7" id="KW-0350">Heme biosynthesis</keyword>
<feature type="binding site" evidence="7">
    <location>
        <position position="193"/>
    </location>
    <ligand>
        <name>Fe(2+)</name>
        <dbReference type="ChEBI" id="CHEBI:29033"/>
    </ligand>
</feature>
<name>A0A2P8CDX1_9BACT</name>
<accession>A0A2P8CDX1</accession>
<comment type="caution">
    <text evidence="10">The sequence shown here is derived from an EMBL/GenBank/DDBJ whole genome shotgun (WGS) entry which is preliminary data.</text>
</comment>
<dbReference type="EMBL" id="PYGC01000004">
    <property type="protein sequence ID" value="PSK83175.1"/>
    <property type="molecule type" value="Genomic_DNA"/>
</dbReference>
<dbReference type="PANTHER" id="PTHR11108">
    <property type="entry name" value="FERROCHELATASE"/>
    <property type="match status" value="1"/>
</dbReference>
<dbReference type="NCBIfam" id="TIGR00109">
    <property type="entry name" value="hemH"/>
    <property type="match status" value="1"/>
</dbReference>
<evidence type="ECO:0000256" key="1">
    <source>
        <dbReference type="ARBA" id="ARBA00007718"/>
    </source>
</evidence>
<keyword evidence="4 7" id="KW-0456">Lyase</keyword>
<comment type="similarity">
    <text evidence="1 7 8">Belongs to the ferrochelatase family.</text>
</comment>